<protein>
    <submittedName>
        <fullName evidence="1">Uncharacterized protein</fullName>
    </submittedName>
</protein>
<name>A0A252BSF1_9PROT</name>
<dbReference type="RefSeq" id="WP_086639754.1">
    <property type="nucleotide sequence ID" value="NZ_JOPJ01000028.1"/>
</dbReference>
<keyword evidence="2" id="KW-1185">Reference proteome</keyword>
<dbReference type="OrthoDB" id="7226966at2"/>
<organism evidence="1 2">
    <name type="scientific">Acetobacter okinawensis</name>
    <dbReference type="NCBI Taxonomy" id="1076594"/>
    <lineage>
        <taxon>Bacteria</taxon>
        <taxon>Pseudomonadati</taxon>
        <taxon>Pseudomonadota</taxon>
        <taxon>Alphaproteobacteria</taxon>
        <taxon>Acetobacterales</taxon>
        <taxon>Acetobacteraceae</taxon>
        <taxon>Acetobacter</taxon>
    </lineage>
</organism>
<accession>A0A252BSF1</accession>
<evidence type="ECO:0000313" key="1">
    <source>
        <dbReference type="EMBL" id="OUJ11418.1"/>
    </source>
</evidence>
<reference evidence="2" key="1">
    <citation type="submission" date="2014-06" db="EMBL/GenBank/DDBJ databases">
        <authorList>
            <person name="Winans N.J."/>
            <person name="Newell P.D."/>
            <person name="Douglas A.E."/>
        </authorList>
    </citation>
    <scope>NUCLEOTIDE SEQUENCE [LARGE SCALE GENOMIC DNA]</scope>
</reference>
<comment type="caution">
    <text evidence="1">The sequence shown here is derived from an EMBL/GenBank/DDBJ whole genome shotgun (WGS) entry which is preliminary data.</text>
</comment>
<dbReference type="EMBL" id="JOPJ01000028">
    <property type="protein sequence ID" value="OUJ11418.1"/>
    <property type="molecule type" value="Genomic_DNA"/>
</dbReference>
<evidence type="ECO:0000313" key="2">
    <source>
        <dbReference type="Proteomes" id="UP000194931"/>
    </source>
</evidence>
<dbReference type="Proteomes" id="UP000194931">
    <property type="component" value="Unassembled WGS sequence"/>
</dbReference>
<dbReference type="AlphaFoldDB" id="A0A252BSF1"/>
<gene>
    <name evidence="1" type="ORF">HK26_06160</name>
</gene>
<sequence length="59" mass="6651">MNDDLREAVNMTQRDAYETVSIDRARHTLQFLQEVVESDARAAQATVEDMIAVLEDLVG</sequence>
<proteinExistence type="predicted"/>